<evidence type="ECO:0000256" key="4">
    <source>
        <dbReference type="ARBA" id="ARBA00022574"/>
    </source>
</evidence>
<name>A0ABD0WH53_UMBPY</name>
<keyword evidence="11" id="KW-0469">Meiosis</keyword>
<feature type="repeat" description="WD" evidence="16">
    <location>
        <begin position="164"/>
        <end position="206"/>
    </location>
</feature>
<dbReference type="EMBL" id="JAGEUA010000010">
    <property type="protein sequence ID" value="KAL0964796.1"/>
    <property type="molecule type" value="Genomic_DNA"/>
</dbReference>
<evidence type="ECO:0000256" key="13">
    <source>
        <dbReference type="ARBA" id="ARBA00023328"/>
    </source>
</evidence>
<evidence type="ECO:0000256" key="8">
    <source>
        <dbReference type="ARBA" id="ARBA00022829"/>
    </source>
</evidence>
<evidence type="ECO:0000256" key="9">
    <source>
        <dbReference type="ARBA" id="ARBA00022838"/>
    </source>
</evidence>
<dbReference type="FunFam" id="2.130.10.10:FF:000047">
    <property type="entry name" value="Mitotic checkpoint protein bub3, putative"/>
    <property type="match status" value="1"/>
</dbReference>
<comment type="similarity">
    <text evidence="14">Belongs to the WD repeat BUB3 family.</text>
</comment>
<feature type="region of interest" description="Disordered" evidence="17">
    <location>
        <begin position="27"/>
        <end position="47"/>
    </location>
</feature>
<gene>
    <name evidence="18" type="ORF">UPYG_G00329080</name>
</gene>
<dbReference type="InterPro" id="IPR020472">
    <property type="entry name" value="WD40_PAC1"/>
</dbReference>
<dbReference type="SUPFAM" id="SSF50978">
    <property type="entry name" value="WD40 repeat-like"/>
    <property type="match status" value="1"/>
</dbReference>
<evidence type="ECO:0000256" key="11">
    <source>
        <dbReference type="ARBA" id="ARBA00023254"/>
    </source>
</evidence>
<keyword evidence="6" id="KW-0677">Repeat</keyword>
<evidence type="ECO:0000256" key="12">
    <source>
        <dbReference type="ARBA" id="ARBA00023306"/>
    </source>
</evidence>
<comment type="caution">
    <text evidence="18">The sequence shown here is derived from an EMBL/GenBank/DDBJ whole genome shotgun (WGS) entry which is preliminary data.</text>
</comment>
<keyword evidence="9" id="KW-0995">Kinetochore</keyword>
<keyword evidence="19" id="KW-1185">Reference proteome</keyword>
<evidence type="ECO:0000256" key="1">
    <source>
        <dbReference type="ARBA" id="ARBA00004123"/>
    </source>
</evidence>
<feature type="compositionally biased region" description="Low complexity" evidence="17">
    <location>
        <begin position="35"/>
        <end position="45"/>
    </location>
</feature>
<dbReference type="PROSITE" id="PS50294">
    <property type="entry name" value="WD_REPEATS_REGION"/>
    <property type="match status" value="1"/>
</dbReference>
<comment type="subcellular location">
    <subcellularLocation>
        <location evidence="2">Chromosome</location>
        <location evidence="2">Centromere</location>
        <location evidence="2">Kinetochore</location>
    </subcellularLocation>
    <subcellularLocation>
        <location evidence="1">Nucleus</location>
    </subcellularLocation>
</comment>
<dbReference type="InterPro" id="IPR036322">
    <property type="entry name" value="WD40_repeat_dom_sf"/>
</dbReference>
<keyword evidence="4 16" id="KW-0853">WD repeat</keyword>
<evidence type="ECO:0000256" key="15">
    <source>
        <dbReference type="ARBA" id="ARBA00040107"/>
    </source>
</evidence>
<dbReference type="GO" id="GO:0000776">
    <property type="term" value="C:kinetochore"/>
    <property type="evidence" value="ECO:0007669"/>
    <property type="project" value="UniProtKB-KW"/>
</dbReference>
<dbReference type="AlphaFoldDB" id="A0ABD0WH53"/>
<keyword evidence="3" id="KW-0158">Chromosome</keyword>
<proteinExistence type="inferred from homology"/>
<dbReference type="PRINTS" id="PR00320">
    <property type="entry name" value="GPROTEINBRPT"/>
</dbReference>
<evidence type="ECO:0000256" key="6">
    <source>
        <dbReference type="ARBA" id="ARBA00022737"/>
    </source>
</evidence>
<reference evidence="18 19" key="1">
    <citation type="submission" date="2024-06" db="EMBL/GenBank/DDBJ databases">
        <authorList>
            <person name="Pan Q."/>
            <person name="Wen M."/>
            <person name="Jouanno E."/>
            <person name="Zahm M."/>
            <person name="Klopp C."/>
            <person name="Cabau C."/>
            <person name="Louis A."/>
            <person name="Berthelot C."/>
            <person name="Parey E."/>
            <person name="Roest Crollius H."/>
            <person name="Montfort J."/>
            <person name="Robinson-Rechavi M."/>
            <person name="Bouchez O."/>
            <person name="Lampietro C."/>
            <person name="Lopez Roques C."/>
            <person name="Donnadieu C."/>
            <person name="Postlethwait J."/>
            <person name="Bobe J."/>
            <person name="Verreycken H."/>
            <person name="Guiguen Y."/>
        </authorList>
    </citation>
    <scope>NUCLEOTIDE SEQUENCE [LARGE SCALE GENOMIC DNA]</scope>
    <source>
        <strain evidence="18">Up_M1</strain>
        <tissue evidence="18">Testis</tissue>
    </source>
</reference>
<evidence type="ECO:0000256" key="16">
    <source>
        <dbReference type="PROSITE-ProRule" id="PRU00221"/>
    </source>
</evidence>
<evidence type="ECO:0000256" key="5">
    <source>
        <dbReference type="ARBA" id="ARBA00022618"/>
    </source>
</evidence>
<keyword evidence="8" id="KW-0159">Chromosome partition</keyword>
<dbReference type="PANTHER" id="PTHR10971">
    <property type="entry name" value="MRNA EXPORT FACTOR AND BUB3"/>
    <property type="match status" value="1"/>
</dbReference>
<dbReference type="GO" id="GO:0007059">
    <property type="term" value="P:chromosome segregation"/>
    <property type="evidence" value="ECO:0007669"/>
    <property type="project" value="UniProtKB-KW"/>
</dbReference>
<feature type="repeat" description="WD" evidence="16">
    <location>
        <begin position="391"/>
        <end position="416"/>
    </location>
</feature>
<feature type="repeat" description="WD" evidence="16">
    <location>
        <begin position="246"/>
        <end position="278"/>
    </location>
</feature>
<dbReference type="Proteomes" id="UP001557470">
    <property type="component" value="Unassembled WGS sequence"/>
</dbReference>
<keyword evidence="12" id="KW-0131">Cell cycle</keyword>
<evidence type="ECO:0000256" key="2">
    <source>
        <dbReference type="ARBA" id="ARBA00004629"/>
    </source>
</evidence>
<evidence type="ECO:0000256" key="17">
    <source>
        <dbReference type="SAM" id="MobiDB-lite"/>
    </source>
</evidence>
<dbReference type="Gene3D" id="2.130.10.10">
    <property type="entry name" value="YVTN repeat-like/Quinoprotein amine dehydrogenase"/>
    <property type="match status" value="1"/>
</dbReference>
<protein>
    <recommendedName>
        <fullName evidence="15">Mitotic checkpoint protein BUB3</fullName>
    </recommendedName>
</protein>
<dbReference type="Pfam" id="PF00400">
    <property type="entry name" value="WD40"/>
    <property type="match status" value="3"/>
</dbReference>
<keyword evidence="10" id="KW-0539">Nucleus</keyword>
<dbReference type="InterPro" id="IPR001680">
    <property type="entry name" value="WD40_rpt"/>
</dbReference>
<evidence type="ECO:0000256" key="10">
    <source>
        <dbReference type="ARBA" id="ARBA00023242"/>
    </source>
</evidence>
<evidence type="ECO:0000313" key="18">
    <source>
        <dbReference type="EMBL" id="KAL0964796.1"/>
    </source>
</evidence>
<keyword evidence="13" id="KW-0137">Centromere</keyword>
<keyword evidence="7" id="KW-0498">Mitosis</keyword>
<sequence length="478" mass="53660">MKKSGQSGSIAFTSVSNFTIQSILGTGSEDAGKDSSNSSSSSLLLQRQRTHTEYSDARIGGEDSTDFCHFHGEKKTCIELDNVDFPCQSEEKRLILAQEIVKGQHKLFHDCKEGDEKYYNKKSPAISEDFYNLDDERTSHSSKKKDVHQHRKITMTGSNEYKLNNGPEDSISAVKFSPSTGQFLLVSSWDSTVRLYDVAGNSMRMKYSHLAPVLDCAFYDPTHAWSGGLDTQLKTHDLNTDQDTIVGTHDAPIRCVEYCAEVNVMVTGSWDRSVKLWDPRTPCNAGTFTQPEKVYTLSVAGDRLIVGTAGRRVLVWDLRNMGYVQQRRESSLKYQTRAIRAFPNKQGYVLSSIEGRVAVEYLDPSQEVQKKKYAFKCHRLKENGIEQVYPVNAISFHSVHNTFATGGSDGFVNIWDPFNKKRLCQFHRYPTSIASLAFSNDGSTLAIASSYMQEQGDISHPEDAIFIRQVTDAETKPK</sequence>
<evidence type="ECO:0000256" key="7">
    <source>
        <dbReference type="ARBA" id="ARBA00022776"/>
    </source>
</evidence>
<evidence type="ECO:0000256" key="14">
    <source>
        <dbReference type="ARBA" id="ARBA00037960"/>
    </source>
</evidence>
<keyword evidence="5" id="KW-0132">Cell division</keyword>
<dbReference type="GO" id="GO:0051301">
    <property type="term" value="P:cell division"/>
    <property type="evidence" value="ECO:0007669"/>
    <property type="project" value="UniProtKB-KW"/>
</dbReference>
<dbReference type="PROSITE" id="PS50082">
    <property type="entry name" value="WD_REPEATS_2"/>
    <property type="match status" value="3"/>
</dbReference>
<dbReference type="SMART" id="SM00320">
    <property type="entry name" value="WD40"/>
    <property type="match status" value="5"/>
</dbReference>
<dbReference type="GO" id="GO:0005634">
    <property type="term" value="C:nucleus"/>
    <property type="evidence" value="ECO:0007669"/>
    <property type="project" value="UniProtKB-SubCell"/>
</dbReference>
<evidence type="ECO:0000313" key="19">
    <source>
        <dbReference type="Proteomes" id="UP001557470"/>
    </source>
</evidence>
<evidence type="ECO:0000256" key="3">
    <source>
        <dbReference type="ARBA" id="ARBA00022454"/>
    </source>
</evidence>
<accession>A0ABD0WH53</accession>
<dbReference type="InterPro" id="IPR015943">
    <property type="entry name" value="WD40/YVTN_repeat-like_dom_sf"/>
</dbReference>
<organism evidence="18 19">
    <name type="scientific">Umbra pygmaea</name>
    <name type="common">Eastern mudminnow</name>
    <dbReference type="NCBI Taxonomy" id="75934"/>
    <lineage>
        <taxon>Eukaryota</taxon>
        <taxon>Metazoa</taxon>
        <taxon>Chordata</taxon>
        <taxon>Craniata</taxon>
        <taxon>Vertebrata</taxon>
        <taxon>Euteleostomi</taxon>
        <taxon>Actinopterygii</taxon>
        <taxon>Neopterygii</taxon>
        <taxon>Teleostei</taxon>
        <taxon>Protacanthopterygii</taxon>
        <taxon>Esociformes</taxon>
        <taxon>Umbridae</taxon>
        <taxon>Umbra</taxon>
    </lineage>
</organism>
<dbReference type="GO" id="GO:0051321">
    <property type="term" value="P:meiotic cell cycle"/>
    <property type="evidence" value="ECO:0007669"/>
    <property type="project" value="UniProtKB-KW"/>
</dbReference>